<evidence type="ECO:0000256" key="1">
    <source>
        <dbReference type="ARBA" id="ARBA00022723"/>
    </source>
</evidence>
<dbReference type="PANTHER" id="PTHR30313">
    <property type="entry name" value="DNA PRIMASE"/>
    <property type="match status" value="1"/>
</dbReference>
<dbReference type="Proteomes" id="UP000236345">
    <property type="component" value="Unassembled WGS sequence"/>
</dbReference>
<dbReference type="InterPro" id="IPR002694">
    <property type="entry name" value="Znf_CHC2"/>
</dbReference>
<evidence type="ECO:0000256" key="2">
    <source>
        <dbReference type="ARBA" id="ARBA00022771"/>
    </source>
</evidence>
<dbReference type="InterPro" id="IPR037068">
    <property type="entry name" value="DNA_primase_core_N_sf"/>
</dbReference>
<sequence length="1014" mass="111098">MSKGRMTPEALERLKREVSLLELARSQNRKLTKQGKDVVTLCPFHHEKTPSCVISPSKNLYHCFGCNAGGSVLDWLQHTERLTYPQTLVRLRELTGSAPSSAAAVPVTPPSPPRQTLTDLDDDGQALLHQVTDFYHRNLLNSPEAVAWLEKRGLNHPELVKHFRLGFAGAHGVAGALPSPHSKEGKSLRQRLTALGVIRESNRQDHFRGCLVVPVTGGSESYDPALRGRVLQLYGRRMLTDSQIKKGSAKHLYLPSPLTGIWNEEALKASPEVILCEALIDAMTFWCAGYRNVIAAFGVNGFTAGHLAALQYHGVKRVMIAFDRDEAGDRGAEAVAEQLAGCGIAAWRVRFPAGMDANAYALKSGNPESAFALALAQAVRMKSGSAVTSENVTGSNETISPLAAFPASQPAHRPAETRIACEVTPAGELLLRSGPRQWRVRGWQKNTLAEVMKVNVQVLDESTGAFHVDQLDMYHAKQRQAYVNMAASELECDAAVIKRECGRVLLALEQQQDERLKVTEQESAAGVTLSAEEEKEALRLLKDPQLAERIVNDLASCGMVGESANLLTGYLAATSRKLDRPLAVLIQSSSAAGKSSLMDAVLSLIPEEERVQYSAMTGQSLYYLGETSLSHKILAIAEEEGVRQAAYALKLLQSDGELKIASTGKDESSGELVTREYRVQGPVMLMLTTTASDVDEELLNRCLVLTVNESREQTEAIHAAQRKSQTLAGLLQSSEKQYLTTLHQNAQRLLRPLKVVNPYAEQLTFLSDKTRTRRDHMKYLTLIQAVALLHQYQREVKRAEHRGQVIEYIEVRPSDIKLANRLAHEVLGRTLDEMPPQTRRLLVLLLDQVKTWAEKQAVKPDELRFTRRDVRSALGQGDTQLKIHLARLVEMEYLLLHRRGLTYEYTLLWDGGDGEEAHLCGLLNVTEPETAVPGNEGGASRPGPEADRSDKNGGWSASGRDAVGGRSGGEKVASGQTTQGPETKPAGLNGNTVIRKKKKTPPPPSASLSQPASS</sequence>
<accession>A0A2K1QCC7</accession>
<evidence type="ECO:0000256" key="3">
    <source>
        <dbReference type="ARBA" id="ARBA00022833"/>
    </source>
</evidence>
<dbReference type="GO" id="GO:0005737">
    <property type="term" value="C:cytoplasm"/>
    <property type="evidence" value="ECO:0007669"/>
    <property type="project" value="TreeGrafter"/>
</dbReference>
<name>A0A2K1QCC7_9GAMM</name>
<dbReference type="CDD" id="cd03364">
    <property type="entry name" value="TOPRIM_DnaG_primases"/>
    <property type="match status" value="1"/>
</dbReference>
<gene>
    <name evidence="6" type="ORF">COO59_06120</name>
</gene>
<dbReference type="GO" id="GO:0003677">
    <property type="term" value="F:DNA binding"/>
    <property type="evidence" value="ECO:0007669"/>
    <property type="project" value="InterPro"/>
</dbReference>
<dbReference type="GO" id="GO:0006269">
    <property type="term" value="P:DNA replication, synthesis of primer"/>
    <property type="evidence" value="ECO:0007669"/>
    <property type="project" value="TreeGrafter"/>
</dbReference>
<dbReference type="Pfam" id="PF01807">
    <property type="entry name" value="Zn_ribbon_DnaG"/>
    <property type="match status" value="1"/>
</dbReference>
<dbReference type="OrthoDB" id="7465087at2"/>
<evidence type="ECO:0000313" key="7">
    <source>
        <dbReference type="Proteomes" id="UP000236345"/>
    </source>
</evidence>
<dbReference type="EMBL" id="NWUO01000003">
    <property type="protein sequence ID" value="PNS12688.1"/>
    <property type="molecule type" value="Genomic_DNA"/>
</dbReference>
<evidence type="ECO:0000256" key="4">
    <source>
        <dbReference type="SAM" id="MobiDB-lite"/>
    </source>
</evidence>
<dbReference type="SUPFAM" id="SSF56731">
    <property type="entry name" value="DNA primase core"/>
    <property type="match status" value="1"/>
</dbReference>
<reference evidence="7" key="1">
    <citation type="submission" date="2017-09" db="EMBL/GenBank/DDBJ databases">
        <authorList>
            <person name="Palmer M."/>
            <person name="Steenkamp E.T."/>
            <person name="Coetzee M.P."/>
            <person name="Avontuur J.R."/>
            <person name="Van Zyl E."/>
            <person name="Chan W.-Y."/>
            <person name="Blom J."/>
            <person name="Venter S.N."/>
        </authorList>
    </citation>
    <scope>NUCLEOTIDE SEQUENCE [LARGE SCALE GENOMIC DNA]</scope>
    <source>
        <strain evidence="7">QC88-366</strain>
    </source>
</reference>
<keyword evidence="1" id="KW-0479">Metal-binding</keyword>
<dbReference type="SUPFAM" id="SSF57783">
    <property type="entry name" value="Zinc beta-ribbon"/>
    <property type="match status" value="1"/>
</dbReference>
<dbReference type="GO" id="GO:0003899">
    <property type="term" value="F:DNA-directed RNA polymerase activity"/>
    <property type="evidence" value="ECO:0007669"/>
    <property type="project" value="InterPro"/>
</dbReference>
<dbReference type="Gene3D" id="3.40.1360.10">
    <property type="match status" value="1"/>
</dbReference>
<proteinExistence type="predicted"/>
<dbReference type="Pfam" id="PF13155">
    <property type="entry name" value="Toprim_2"/>
    <property type="match status" value="1"/>
</dbReference>
<keyword evidence="7" id="KW-1185">Reference proteome</keyword>
<dbReference type="Gene3D" id="3.90.980.10">
    <property type="entry name" value="DNA primase, catalytic core, N-terminal domain"/>
    <property type="match status" value="1"/>
</dbReference>
<dbReference type="InterPro" id="IPR034151">
    <property type="entry name" value="TOPRIM_DnaG_bac"/>
</dbReference>
<keyword evidence="2" id="KW-0863">Zinc-finger</keyword>
<evidence type="ECO:0000313" key="6">
    <source>
        <dbReference type="EMBL" id="PNS12688.1"/>
    </source>
</evidence>
<dbReference type="GO" id="GO:0008270">
    <property type="term" value="F:zinc ion binding"/>
    <property type="evidence" value="ECO:0007669"/>
    <property type="project" value="UniProtKB-KW"/>
</dbReference>
<dbReference type="RefSeq" id="WP_103058923.1">
    <property type="nucleotide sequence ID" value="NZ_BSOF01000028.1"/>
</dbReference>
<dbReference type="InterPro" id="IPR050219">
    <property type="entry name" value="DnaG_primase"/>
</dbReference>
<dbReference type="PANTHER" id="PTHR30313:SF2">
    <property type="entry name" value="DNA PRIMASE"/>
    <property type="match status" value="1"/>
</dbReference>
<protein>
    <submittedName>
        <fullName evidence="6">DNA primase</fullName>
    </submittedName>
</protein>
<comment type="caution">
    <text evidence="6">The sequence shown here is derived from an EMBL/GenBank/DDBJ whole genome shotgun (WGS) entry which is preliminary data.</text>
</comment>
<organism evidence="6 7">
    <name type="scientific">Mixta theicola</name>
    <dbReference type="NCBI Taxonomy" id="1458355"/>
    <lineage>
        <taxon>Bacteria</taxon>
        <taxon>Pseudomonadati</taxon>
        <taxon>Pseudomonadota</taxon>
        <taxon>Gammaproteobacteria</taxon>
        <taxon>Enterobacterales</taxon>
        <taxon>Erwiniaceae</taxon>
        <taxon>Mixta</taxon>
    </lineage>
</organism>
<dbReference type="InterPro" id="IPR036977">
    <property type="entry name" value="DNA_primase_Znf_CHC2"/>
</dbReference>
<dbReference type="AlphaFoldDB" id="A0A2K1QCC7"/>
<feature type="region of interest" description="Disordered" evidence="4">
    <location>
        <begin position="928"/>
        <end position="1014"/>
    </location>
</feature>
<dbReference type="Gene3D" id="3.90.580.10">
    <property type="entry name" value="Zinc finger, CHC2-type domain"/>
    <property type="match status" value="1"/>
</dbReference>
<keyword evidence="3" id="KW-0862">Zinc</keyword>
<evidence type="ECO:0000259" key="5">
    <source>
        <dbReference type="SMART" id="SM00400"/>
    </source>
</evidence>
<dbReference type="SMART" id="SM00400">
    <property type="entry name" value="ZnF_CHCC"/>
    <property type="match status" value="1"/>
</dbReference>
<feature type="domain" description="Zinc finger CHC2-type" evidence="5">
    <location>
        <begin position="38"/>
        <end position="92"/>
    </location>
</feature>